<dbReference type="OrthoDB" id="9804285at2"/>
<dbReference type="KEGG" id="nml:Namu_4466"/>
<dbReference type="HOGENOM" id="CLU_131393_1_0_11"/>
<dbReference type="CDD" id="cd00093">
    <property type="entry name" value="HTH_XRE"/>
    <property type="match status" value="1"/>
</dbReference>
<protein>
    <submittedName>
        <fullName evidence="2">Helix-turn-helix domain protein</fullName>
    </submittedName>
</protein>
<name>C8XKU4_NAKMY</name>
<evidence type="ECO:0000313" key="2">
    <source>
        <dbReference type="EMBL" id="ACV80751.1"/>
    </source>
</evidence>
<proteinExistence type="predicted"/>
<accession>C8XKU4</accession>
<organism evidence="2 3">
    <name type="scientific">Nakamurella multipartita (strain ATCC 700099 / DSM 44233 / CIP 104796 / JCM 9543 / NBRC 105858 / Y-104)</name>
    <name type="common">Microsphaera multipartita</name>
    <dbReference type="NCBI Taxonomy" id="479431"/>
    <lineage>
        <taxon>Bacteria</taxon>
        <taxon>Bacillati</taxon>
        <taxon>Actinomycetota</taxon>
        <taxon>Actinomycetes</taxon>
        <taxon>Nakamurellales</taxon>
        <taxon>Nakamurellaceae</taxon>
        <taxon>Nakamurella</taxon>
    </lineage>
</organism>
<dbReference type="AlphaFoldDB" id="C8XKU4"/>
<dbReference type="PROSITE" id="PS50943">
    <property type="entry name" value="HTH_CROC1"/>
    <property type="match status" value="1"/>
</dbReference>
<gene>
    <name evidence="2" type="ordered locus">Namu_4466</name>
</gene>
<dbReference type="eggNOG" id="COG1396">
    <property type="taxonomic scope" value="Bacteria"/>
</dbReference>
<dbReference type="GO" id="GO:0003677">
    <property type="term" value="F:DNA binding"/>
    <property type="evidence" value="ECO:0007669"/>
    <property type="project" value="InterPro"/>
</dbReference>
<dbReference type="InterPro" id="IPR001387">
    <property type="entry name" value="Cro/C1-type_HTH"/>
</dbReference>
<evidence type="ECO:0000259" key="1">
    <source>
        <dbReference type="PROSITE" id="PS50943"/>
    </source>
</evidence>
<dbReference type="InterPro" id="IPR010982">
    <property type="entry name" value="Lambda_DNA-bd_dom_sf"/>
</dbReference>
<dbReference type="STRING" id="479431.Namu_4466"/>
<dbReference type="EMBL" id="CP001737">
    <property type="protein sequence ID" value="ACV80751.1"/>
    <property type="molecule type" value="Genomic_DNA"/>
</dbReference>
<sequence>MIANERQYKISKKELEKFESAYAAALASAPDPGVHRRLHQAMQEGLASQIDDLRSQIKRYEALRAGDVRGTVLTSIVALLPALIEARIAAGLTQLALSQLLGVAEQQVQRWEATGYAGVSVEKVQAIADAVGLSVREEVSYTVSA</sequence>
<evidence type="ECO:0000313" key="3">
    <source>
        <dbReference type="Proteomes" id="UP000002218"/>
    </source>
</evidence>
<dbReference type="SUPFAM" id="SSF47413">
    <property type="entry name" value="lambda repressor-like DNA-binding domains"/>
    <property type="match status" value="1"/>
</dbReference>
<dbReference type="Pfam" id="PF01381">
    <property type="entry name" value="HTH_3"/>
    <property type="match status" value="1"/>
</dbReference>
<dbReference type="Gene3D" id="1.10.260.40">
    <property type="entry name" value="lambda repressor-like DNA-binding domains"/>
    <property type="match status" value="1"/>
</dbReference>
<dbReference type="SMART" id="SM00530">
    <property type="entry name" value="HTH_XRE"/>
    <property type="match status" value="1"/>
</dbReference>
<dbReference type="InParanoid" id="C8XKU4"/>
<keyword evidence="3" id="KW-1185">Reference proteome</keyword>
<reference evidence="2 3" key="2">
    <citation type="journal article" date="2010" name="Stand. Genomic Sci.">
        <title>Complete genome sequence of Nakamurella multipartita type strain (Y-104).</title>
        <authorList>
            <person name="Tice H."/>
            <person name="Mayilraj S."/>
            <person name="Sims D."/>
            <person name="Lapidus A."/>
            <person name="Nolan M."/>
            <person name="Lucas S."/>
            <person name="Glavina Del Rio T."/>
            <person name="Copeland A."/>
            <person name="Cheng J.F."/>
            <person name="Meincke L."/>
            <person name="Bruce D."/>
            <person name="Goodwin L."/>
            <person name="Pitluck S."/>
            <person name="Ivanova N."/>
            <person name="Mavromatis K."/>
            <person name="Ovchinnikova G."/>
            <person name="Pati A."/>
            <person name="Chen A."/>
            <person name="Palaniappan K."/>
            <person name="Land M."/>
            <person name="Hauser L."/>
            <person name="Chang Y.J."/>
            <person name="Jeffries C.D."/>
            <person name="Detter J.C."/>
            <person name="Brettin T."/>
            <person name="Rohde M."/>
            <person name="Goker M."/>
            <person name="Bristow J."/>
            <person name="Eisen J.A."/>
            <person name="Markowitz V."/>
            <person name="Hugenholtz P."/>
            <person name="Kyrpides N.C."/>
            <person name="Klenk H.P."/>
            <person name="Chen F."/>
        </authorList>
    </citation>
    <scope>NUCLEOTIDE SEQUENCE [LARGE SCALE GENOMIC DNA]</scope>
    <source>
        <strain evidence="3">ATCC 700099 / DSM 44233 / CIP 104796 / JCM 9543 / NBRC 105858 / Y-104</strain>
    </source>
</reference>
<dbReference type="Proteomes" id="UP000002218">
    <property type="component" value="Chromosome"/>
</dbReference>
<reference evidence="3" key="1">
    <citation type="submission" date="2009-09" db="EMBL/GenBank/DDBJ databases">
        <title>The complete genome of Nakamurella multipartita DSM 44233.</title>
        <authorList>
            <consortium name="US DOE Joint Genome Institute (JGI-PGF)"/>
            <person name="Lucas S."/>
            <person name="Copeland A."/>
            <person name="Lapidus A."/>
            <person name="Glavina del Rio T."/>
            <person name="Dalin E."/>
            <person name="Tice H."/>
            <person name="Bruce D."/>
            <person name="Goodwin L."/>
            <person name="Pitluck S."/>
            <person name="Kyrpides N."/>
            <person name="Mavromatis K."/>
            <person name="Ivanova N."/>
            <person name="Ovchinnikova G."/>
            <person name="Sims D."/>
            <person name="Meincke L."/>
            <person name="Brettin T."/>
            <person name="Detter J.C."/>
            <person name="Han C."/>
            <person name="Larimer F."/>
            <person name="Land M."/>
            <person name="Hauser L."/>
            <person name="Markowitz V."/>
            <person name="Cheng J.-F."/>
            <person name="Hugenholtz P."/>
            <person name="Woyke T."/>
            <person name="Wu D."/>
            <person name="Klenk H.-P."/>
            <person name="Eisen J.A."/>
        </authorList>
    </citation>
    <scope>NUCLEOTIDE SEQUENCE [LARGE SCALE GENOMIC DNA]</scope>
    <source>
        <strain evidence="3">ATCC 700099 / DSM 44233 / CIP 104796 / JCM 9543 / NBRC 105858 / Y-104</strain>
    </source>
</reference>
<dbReference type="RefSeq" id="WP_015749571.1">
    <property type="nucleotide sequence ID" value="NC_013235.1"/>
</dbReference>
<feature type="domain" description="HTH cro/C1-type" evidence="1">
    <location>
        <begin position="83"/>
        <end position="139"/>
    </location>
</feature>